<dbReference type="InterPro" id="IPR023703">
    <property type="entry name" value="MltF"/>
</dbReference>
<evidence type="ECO:0000256" key="7">
    <source>
        <dbReference type="ARBA" id="ARBA00023316"/>
    </source>
</evidence>
<dbReference type="PROSITE" id="PS00922">
    <property type="entry name" value="TRANSGLYCOSYLASE"/>
    <property type="match status" value="1"/>
</dbReference>
<comment type="similarity">
    <text evidence="2">Belongs to the bacterial solute-binding protein 3 family.</text>
</comment>
<evidence type="ECO:0000259" key="9">
    <source>
        <dbReference type="SMART" id="SM00062"/>
    </source>
</evidence>
<dbReference type="EC" id="4.2.2.n1" evidence="8"/>
<evidence type="ECO:0000256" key="3">
    <source>
        <dbReference type="ARBA" id="ARBA00022729"/>
    </source>
</evidence>
<evidence type="ECO:0000256" key="4">
    <source>
        <dbReference type="ARBA" id="ARBA00023136"/>
    </source>
</evidence>
<evidence type="ECO:0000256" key="1">
    <source>
        <dbReference type="ARBA" id="ARBA00007734"/>
    </source>
</evidence>
<keyword evidence="11" id="KW-1185">Reference proteome</keyword>
<keyword evidence="3 8" id="KW-0732">Signal</keyword>
<dbReference type="NCBIfam" id="NF008112">
    <property type="entry name" value="PRK10859.1"/>
    <property type="match status" value="1"/>
</dbReference>
<dbReference type="Gene3D" id="3.40.190.10">
    <property type="entry name" value="Periplasmic binding protein-like II"/>
    <property type="match status" value="2"/>
</dbReference>
<feature type="region of interest" description="LT domain" evidence="8">
    <location>
        <begin position="277"/>
        <end position="500"/>
    </location>
</feature>
<dbReference type="InterPro" id="IPR023346">
    <property type="entry name" value="Lysozyme-like_dom_sf"/>
</dbReference>
<comment type="caution">
    <text evidence="10">The sequence shown here is derived from an EMBL/GenBank/DDBJ whole genome shotgun (WGS) entry which is preliminary data.</text>
</comment>
<protein>
    <recommendedName>
        <fullName evidence="8">Membrane-bound lytic murein transglycosylase F</fullName>
        <ecNumber evidence="8">4.2.2.n1</ecNumber>
    </recommendedName>
    <alternativeName>
        <fullName evidence="8">Murein lyase F</fullName>
    </alternativeName>
</protein>
<gene>
    <name evidence="8 10" type="primary">mltF</name>
    <name evidence="10" type="ORF">FKG94_04945</name>
</gene>
<evidence type="ECO:0000313" key="10">
    <source>
        <dbReference type="EMBL" id="TQV84016.1"/>
    </source>
</evidence>
<keyword evidence="5 8" id="KW-0998">Cell outer membrane</keyword>
<comment type="similarity">
    <text evidence="1">Belongs to the transglycosylase Slt family.</text>
</comment>
<dbReference type="Pfam" id="PF00497">
    <property type="entry name" value="SBP_bac_3"/>
    <property type="match status" value="1"/>
</dbReference>
<evidence type="ECO:0000256" key="2">
    <source>
        <dbReference type="ARBA" id="ARBA00010333"/>
    </source>
</evidence>
<comment type="subcellular location">
    <subcellularLocation>
        <location evidence="8">Cell outer membrane</location>
        <topology evidence="8">Peripheral membrane protein</topology>
    </subcellularLocation>
    <text evidence="8">Attached to the inner leaflet of the outer membrane.</text>
</comment>
<organism evidence="10 11">
    <name type="scientific">Exilibacterium tricleocarpae</name>
    <dbReference type="NCBI Taxonomy" id="2591008"/>
    <lineage>
        <taxon>Bacteria</taxon>
        <taxon>Pseudomonadati</taxon>
        <taxon>Pseudomonadota</taxon>
        <taxon>Gammaproteobacteria</taxon>
        <taxon>Cellvibrionales</taxon>
        <taxon>Cellvibrionaceae</taxon>
        <taxon>Exilibacterium</taxon>
    </lineage>
</organism>
<dbReference type="AlphaFoldDB" id="A0A545U3I0"/>
<evidence type="ECO:0000256" key="6">
    <source>
        <dbReference type="ARBA" id="ARBA00023239"/>
    </source>
</evidence>
<comment type="catalytic activity">
    <reaction evidence="8">
        <text>Exolytic cleavage of the (1-&gt;4)-beta-glycosidic linkage between N-acetylmuramic acid (MurNAc) and N-acetylglucosamine (GlcNAc) residues in peptidoglycan, from either the reducing or the non-reducing ends of the peptidoglycan chains, with concomitant formation of a 1,6-anhydrobond in the MurNAc residue.</text>
        <dbReference type="EC" id="4.2.2.n1"/>
    </reaction>
</comment>
<comment type="similarity">
    <text evidence="8">In the C-terminal section; belongs to the transglycosylase Slt family.</text>
</comment>
<dbReference type="CDD" id="cd01009">
    <property type="entry name" value="PBP2_YfhD_N"/>
    <property type="match status" value="1"/>
</dbReference>
<dbReference type="InterPro" id="IPR008258">
    <property type="entry name" value="Transglycosylase_SLT_dom_1"/>
</dbReference>
<dbReference type="InterPro" id="IPR000189">
    <property type="entry name" value="Transglyc_AS"/>
</dbReference>
<comment type="similarity">
    <text evidence="8">In the N-terminal section; belongs to the bacterial solute-binding protein 3 family.</text>
</comment>
<dbReference type="InterPro" id="IPR001638">
    <property type="entry name" value="Solute-binding_3/MltF_N"/>
</dbReference>
<dbReference type="GO" id="GO:0009279">
    <property type="term" value="C:cell outer membrane"/>
    <property type="evidence" value="ECO:0007669"/>
    <property type="project" value="UniProtKB-SubCell"/>
</dbReference>
<dbReference type="SUPFAM" id="SSF53850">
    <property type="entry name" value="Periplasmic binding protein-like II"/>
    <property type="match status" value="1"/>
</dbReference>
<sequence>MRNRSRQWGLQRLSPLRRGFNVAVLIGLVSTLAVASRAPTELERIKADGVLHIVSRNGPTTYYEGTDGLAGFEYTLAKAFADELNVSLAIRDEEHLGRLIDAVDDPQINLGASGLTITPSRSEQVVFGPAYLAITQQLLYRAGEKRPRSFEDVVAADKDLLVIADSAHAERLRQLQQQHPTLRWREQSELEMLDLVEMVHSGEIDYAIVDSNAYSINRSLYPRARIAFDLEEEQQLAWAFSRQRDSSLYDAAQTFFERIKSDGTLDDIRERYYGHVDEINNGGALLFAKRIKSRLPKWKKDMQEAAEIFDLDWQLLAAISYQESHWNARAKSPTGVRGLMMLTRPTAREMGVSNRMDPTQSVHGGAKYFRKIYDRIPADIQGSDRLWLSLAAYNVGFGHLEDARVLTERFGGNPDKWVDVREHLPKLAKRKYYRTTKHGYARGWEPVTYVQHIRQFYNILAWNEHLEQRRIAALEAADEPEGEFRKVNLPYTLNMSMSLL</sequence>
<dbReference type="OrthoDB" id="9815002at2"/>
<keyword evidence="6 8" id="KW-0456">Lyase</keyword>
<dbReference type="PANTHER" id="PTHR35936">
    <property type="entry name" value="MEMBRANE-BOUND LYTIC MUREIN TRANSGLYCOSYLASE F"/>
    <property type="match status" value="1"/>
</dbReference>
<dbReference type="PANTHER" id="PTHR35936:SF32">
    <property type="entry name" value="MEMBRANE-BOUND LYTIC MUREIN TRANSGLYCOSYLASE F"/>
    <property type="match status" value="1"/>
</dbReference>
<dbReference type="SUPFAM" id="SSF53955">
    <property type="entry name" value="Lysozyme-like"/>
    <property type="match status" value="1"/>
</dbReference>
<comment type="function">
    <text evidence="8">Murein-degrading enzyme that degrades murein glycan strands and insoluble, high-molecular weight murein sacculi, with the concomitant formation of a 1,6-anhydromuramoyl product. Lytic transglycosylases (LTs) play an integral role in the metabolism of the peptidoglycan (PG) sacculus. Their lytic action creates space within the PG sacculus to allow for its expansion as well as for the insertion of various structures such as secretion systems and flagella.</text>
</comment>
<comment type="caution">
    <text evidence="8">Lacks conserved residue(s) required for the propagation of feature annotation.</text>
</comment>
<dbReference type="CDD" id="cd13403">
    <property type="entry name" value="MLTF-like"/>
    <property type="match status" value="1"/>
</dbReference>
<dbReference type="GO" id="GO:0000270">
    <property type="term" value="P:peptidoglycan metabolic process"/>
    <property type="evidence" value="ECO:0007669"/>
    <property type="project" value="InterPro"/>
</dbReference>
<name>A0A545U3I0_9GAMM</name>
<dbReference type="GO" id="GO:0071555">
    <property type="term" value="P:cell wall organization"/>
    <property type="evidence" value="ECO:0007669"/>
    <property type="project" value="UniProtKB-KW"/>
</dbReference>
<evidence type="ECO:0000256" key="8">
    <source>
        <dbReference type="HAMAP-Rule" id="MF_02016"/>
    </source>
</evidence>
<dbReference type="EMBL" id="VHSG01000006">
    <property type="protein sequence ID" value="TQV84016.1"/>
    <property type="molecule type" value="Genomic_DNA"/>
</dbReference>
<reference evidence="10 11" key="1">
    <citation type="submission" date="2019-06" db="EMBL/GenBank/DDBJ databases">
        <title>Whole genome sequence for Cellvibrionaceae sp. R142.</title>
        <authorList>
            <person name="Wang G."/>
        </authorList>
    </citation>
    <scope>NUCLEOTIDE SEQUENCE [LARGE SCALE GENOMIC DNA]</scope>
    <source>
        <strain evidence="10 11">R142</strain>
    </source>
</reference>
<dbReference type="GO" id="GO:0016998">
    <property type="term" value="P:cell wall macromolecule catabolic process"/>
    <property type="evidence" value="ECO:0007669"/>
    <property type="project" value="UniProtKB-UniRule"/>
</dbReference>
<dbReference type="RefSeq" id="WP_142903096.1">
    <property type="nucleotide sequence ID" value="NZ_ML660089.1"/>
</dbReference>
<dbReference type="SMART" id="SM00062">
    <property type="entry name" value="PBPb"/>
    <property type="match status" value="1"/>
</dbReference>
<evidence type="ECO:0000313" key="11">
    <source>
        <dbReference type="Proteomes" id="UP000319732"/>
    </source>
</evidence>
<dbReference type="Gene3D" id="1.10.530.10">
    <property type="match status" value="1"/>
</dbReference>
<feature type="domain" description="Solute-binding protein family 3/N-terminal" evidence="9">
    <location>
        <begin position="50"/>
        <end position="276"/>
    </location>
</feature>
<keyword evidence="4 8" id="KW-0472">Membrane</keyword>
<comment type="domain">
    <text evidence="8">The N-terminal domain does not have lytic activity and probably modulates enzymatic activity. The C-terminal domain is the catalytic active domain.</text>
</comment>
<feature type="active site" evidence="8">
    <location>
        <position position="323"/>
    </location>
</feature>
<evidence type="ECO:0000256" key="5">
    <source>
        <dbReference type="ARBA" id="ARBA00023237"/>
    </source>
</evidence>
<dbReference type="GO" id="GO:0008933">
    <property type="term" value="F:peptidoglycan lytic transglycosylase activity"/>
    <property type="evidence" value="ECO:0007669"/>
    <property type="project" value="UniProtKB-UniRule"/>
</dbReference>
<dbReference type="Proteomes" id="UP000319732">
    <property type="component" value="Unassembled WGS sequence"/>
</dbReference>
<keyword evidence="7 8" id="KW-0961">Cell wall biogenesis/degradation</keyword>
<dbReference type="HAMAP" id="MF_02016">
    <property type="entry name" value="MltF"/>
    <property type="match status" value="1"/>
</dbReference>
<proteinExistence type="inferred from homology"/>
<accession>A0A545U3I0</accession>
<dbReference type="Pfam" id="PF01464">
    <property type="entry name" value="SLT"/>
    <property type="match status" value="1"/>
</dbReference>